<evidence type="ECO:0000313" key="1">
    <source>
        <dbReference type="EMBL" id="EMR01520.1"/>
    </source>
</evidence>
<dbReference type="EMBL" id="AODQ01000109">
    <property type="protein sequence ID" value="EMR01520.1"/>
    <property type="molecule type" value="Genomic_DNA"/>
</dbReference>
<dbReference type="AlphaFoldDB" id="M7NI90"/>
<sequence>MSCFAAFVSFIHGISQNIQIGNILANLYEQTRQRLQQHLSQPFTDEIPSTDRWAIISSAKTGYFQGINEELVAEIGREQEAQLLVLEPHGQFVLEGMPLLKSSKPLPAQDVVRVQEQCNYYHQERISSNFLFGIKQINEVAAKALSPGINDAGTALTAIDYLTQLFVDLLQLGAYRIARDHKRMPRIFYKETPFEETFYRNFANLRIYGAGDVGVKQKLLHMLDILEQHPKGLVHKPFFVRERKALLENAKEALSSEWDLKREVFPTSRRKEE</sequence>
<dbReference type="Pfam" id="PF10011">
    <property type="entry name" value="DUF2254"/>
    <property type="match status" value="1"/>
</dbReference>
<organism evidence="1 2">
    <name type="scientific">Cesiribacter andamanensis AMV16</name>
    <dbReference type="NCBI Taxonomy" id="1279009"/>
    <lineage>
        <taxon>Bacteria</taxon>
        <taxon>Pseudomonadati</taxon>
        <taxon>Bacteroidota</taxon>
        <taxon>Cytophagia</taxon>
        <taxon>Cytophagales</taxon>
        <taxon>Cesiribacteraceae</taxon>
        <taxon>Cesiribacter</taxon>
    </lineage>
</organism>
<dbReference type="InterPro" id="IPR018723">
    <property type="entry name" value="DUF2254_membrane"/>
</dbReference>
<keyword evidence="2" id="KW-1185">Reference proteome</keyword>
<protein>
    <submittedName>
        <fullName evidence="1">Uncharacterized protein</fullName>
    </submittedName>
</protein>
<name>M7NI90_9BACT</name>
<reference evidence="1 2" key="1">
    <citation type="journal article" date="2013" name="Genome Announc.">
        <title>Draft Genome Sequence of Cesiribacter andamanensis Strain AMV16T, Isolated from a Soil Sample from a Mud Volcano in the Andaman Islands, India.</title>
        <authorList>
            <person name="Shivaji S."/>
            <person name="Ara S."/>
            <person name="Begum Z."/>
            <person name="Srinivas T.N."/>
            <person name="Singh A."/>
            <person name="Kumar Pinnaka A."/>
        </authorList>
    </citation>
    <scope>NUCLEOTIDE SEQUENCE [LARGE SCALE GENOMIC DNA]</scope>
    <source>
        <strain evidence="1 2">AMV16</strain>
    </source>
</reference>
<gene>
    <name evidence="1" type="ORF">ADICEAN_03356</name>
</gene>
<proteinExistence type="predicted"/>
<dbReference type="PATRIC" id="fig|1279009.4.peg.3401"/>
<accession>M7NI90</accession>
<dbReference type="STRING" id="1279009.ADICEAN_03356"/>
<dbReference type="Proteomes" id="UP000011910">
    <property type="component" value="Unassembled WGS sequence"/>
</dbReference>
<comment type="caution">
    <text evidence="1">The sequence shown here is derived from an EMBL/GenBank/DDBJ whole genome shotgun (WGS) entry which is preliminary data.</text>
</comment>
<evidence type="ECO:0000313" key="2">
    <source>
        <dbReference type="Proteomes" id="UP000011910"/>
    </source>
</evidence>
<dbReference type="eggNOG" id="COG4325">
    <property type="taxonomic scope" value="Bacteria"/>
</dbReference>